<evidence type="ECO:0000256" key="3">
    <source>
        <dbReference type="ARBA" id="ARBA00022729"/>
    </source>
</evidence>
<comment type="similarity">
    <text evidence="1">Belongs to the bacterial solute-binding protein 1 family.</text>
</comment>
<keyword evidence="7" id="KW-1185">Reference proteome</keyword>
<keyword evidence="2" id="KW-0410">Iron transport</keyword>
<accession>V7I4K3</accession>
<sequence length="351" mass="37673">MKLLRTIMAVAASAAVISGCAARGEAVTVPTETAEKVVNLYTDRHYDSDDAIYAAFTEEAGIKVNIVKGKSDELIERLKTEGEDTEADLFITADVGRLYRAQEAGLLQATESAALEASIPENLREPEGYWFGLTKRARVIVYAKDRVDASELSTYEDLTDPKWKGRLLVRGADSVYNQTLVASLIELEGSEKAKEWAEGIVANMARDPKGGDRDQAKAIAAGEGDIAIMNTYYLGLMLTSSDPEEVKVAESLGVFFPDQDGNGTHINISGGGVVKGAKNADNAVKLLEFLSGEKAQSSYAQTNFEFPVLEGAASSEFLISLGEFKAQELSLSALGAANAEAVRILTEAGWK</sequence>
<dbReference type="SUPFAM" id="SSF53850">
    <property type="entry name" value="Periplasmic binding protein-like II"/>
    <property type="match status" value="1"/>
</dbReference>
<feature type="binding site" evidence="4">
    <location>
        <position position="45"/>
    </location>
    <ligand>
        <name>Fe cation</name>
        <dbReference type="ChEBI" id="CHEBI:24875"/>
    </ligand>
</feature>
<keyword evidence="2" id="KW-0813">Transport</keyword>
<dbReference type="PANTHER" id="PTHR30006:SF15">
    <property type="entry name" value="IRON-UTILIZATION PERIPLASMIC PROTEIN"/>
    <property type="match status" value="1"/>
</dbReference>
<name>V7I4K3_9CLOT</name>
<dbReference type="InterPro" id="IPR026045">
    <property type="entry name" value="Ferric-bd"/>
</dbReference>
<keyword evidence="3 5" id="KW-0732">Signal</keyword>
<feature type="binding site" evidence="4">
    <location>
        <position position="233"/>
    </location>
    <ligand>
        <name>Fe cation</name>
        <dbReference type="ChEBI" id="CHEBI:24875"/>
    </ligand>
</feature>
<dbReference type="RefSeq" id="WP_023387230.1">
    <property type="nucleotide sequence ID" value="NZ_AXUN02000197.1"/>
</dbReference>
<dbReference type="STRING" id="994573.T472_0214375"/>
<dbReference type="GO" id="GO:0030288">
    <property type="term" value="C:outer membrane-bounded periplasmic space"/>
    <property type="evidence" value="ECO:0007669"/>
    <property type="project" value="TreeGrafter"/>
</dbReference>
<comment type="caution">
    <text evidence="6">The sequence shown here is derived from an EMBL/GenBank/DDBJ whole genome shotgun (WGS) entry which is preliminary data.</text>
</comment>
<feature type="chain" id="PRO_5038595078" evidence="5">
    <location>
        <begin position="22"/>
        <end position="351"/>
    </location>
</feature>
<gene>
    <name evidence="6" type="ORF">T472_0214375</name>
</gene>
<dbReference type="PROSITE" id="PS51257">
    <property type="entry name" value="PROKAR_LIPOPROTEIN"/>
    <property type="match status" value="1"/>
</dbReference>
<proteinExistence type="inferred from homology"/>
<evidence type="ECO:0000313" key="7">
    <source>
        <dbReference type="Proteomes" id="UP000017747"/>
    </source>
</evidence>
<dbReference type="PIRSF" id="PIRSF002825">
    <property type="entry name" value="CfbpA"/>
    <property type="match status" value="1"/>
</dbReference>
<protein>
    <submittedName>
        <fullName evidence="6">Iron deficiency-induced protein A</fullName>
    </submittedName>
</protein>
<evidence type="ECO:0000256" key="5">
    <source>
        <dbReference type="SAM" id="SignalP"/>
    </source>
</evidence>
<dbReference type="InterPro" id="IPR006059">
    <property type="entry name" value="SBP"/>
</dbReference>
<evidence type="ECO:0000256" key="4">
    <source>
        <dbReference type="PIRSR" id="PIRSR002825-1"/>
    </source>
</evidence>
<dbReference type="GO" id="GO:0046872">
    <property type="term" value="F:metal ion binding"/>
    <property type="evidence" value="ECO:0007669"/>
    <property type="project" value="UniProtKB-KW"/>
</dbReference>
<organism evidence="6 7">
    <name type="scientific">Youngiibacter fragilis 232.1</name>
    <dbReference type="NCBI Taxonomy" id="994573"/>
    <lineage>
        <taxon>Bacteria</taxon>
        <taxon>Bacillati</taxon>
        <taxon>Bacillota</taxon>
        <taxon>Clostridia</taxon>
        <taxon>Eubacteriales</taxon>
        <taxon>Clostridiaceae</taxon>
        <taxon>Youngiibacter</taxon>
    </lineage>
</organism>
<dbReference type="GO" id="GO:0006826">
    <property type="term" value="P:iron ion transport"/>
    <property type="evidence" value="ECO:0007669"/>
    <property type="project" value="UniProtKB-KW"/>
</dbReference>
<keyword evidence="4" id="KW-0408">Iron</keyword>
<dbReference type="Pfam" id="PF13416">
    <property type="entry name" value="SBP_bac_8"/>
    <property type="match status" value="1"/>
</dbReference>
<dbReference type="eggNOG" id="COG1840">
    <property type="taxonomic scope" value="Bacteria"/>
</dbReference>
<reference evidence="6 7" key="1">
    <citation type="journal article" date="2014" name="Genome Announc.">
        <title>Genome Sequence of Youngiibacter fragilis, the Type Strain of the Genus Youngiibacter.</title>
        <authorList>
            <person name="Wawrik C.B."/>
            <person name="Callaghan A.V."/>
            <person name="Stamps B.W."/>
            <person name="Wawrik B."/>
        </authorList>
    </citation>
    <scope>NUCLEOTIDE SEQUENCE [LARGE SCALE GENOMIC DNA]</scope>
    <source>
        <strain evidence="6 7">232.1</strain>
    </source>
</reference>
<keyword evidence="2" id="KW-0406">Ion transport</keyword>
<evidence type="ECO:0000256" key="1">
    <source>
        <dbReference type="ARBA" id="ARBA00008520"/>
    </source>
</evidence>
<evidence type="ECO:0000256" key="2">
    <source>
        <dbReference type="ARBA" id="ARBA00022496"/>
    </source>
</evidence>
<dbReference type="Proteomes" id="UP000017747">
    <property type="component" value="Unassembled WGS sequence"/>
</dbReference>
<dbReference type="AlphaFoldDB" id="V7I4K3"/>
<keyword evidence="4" id="KW-0479">Metal-binding</keyword>
<dbReference type="CDD" id="cd13542">
    <property type="entry name" value="PBP2_FutA1_ilke"/>
    <property type="match status" value="1"/>
</dbReference>
<dbReference type="Gene3D" id="3.40.190.10">
    <property type="entry name" value="Periplasmic binding protein-like II"/>
    <property type="match status" value="2"/>
</dbReference>
<feature type="signal peptide" evidence="5">
    <location>
        <begin position="1"/>
        <end position="21"/>
    </location>
</feature>
<dbReference type="EMBL" id="AXUN02000197">
    <property type="protein sequence ID" value="ETA79927.1"/>
    <property type="molecule type" value="Genomic_DNA"/>
</dbReference>
<dbReference type="OrthoDB" id="9769319at2"/>
<evidence type="ECO:0000313" key="6">
    <source>
        <dbReference type="EMBL" id="ETA79927.1"/>
    </source>
</evidence>
<dbReference type="PANTHER" id="PTHR30006">
    <property type="entry name" value="THIAMINE-BINDING PERIPLASMIC PROTEIN-RELATED"/>
    <property type="match status" value="1"/>
</dbReference>
<feature type="binding site" evidence="4">
    <location>
        <position position="232"/>
    </location>
    <ligand>
        <name>Fe cation</name>
        <dbReference type="ChEBI" id="CHEBI:24875"/>
    </ligand>
</feature>
<dbReference type="PATRIC" id="fig|994573.3.peg.2701"/>